<comment type="caution">
    <text evidence="1">The sequence shown here is derived from an EMBL/GenBank/DDBJ whole genome shotgun (WGS) entry which is preliminary data.</text>
</comment>
<dbReference type="AlphaFoldDB" id="A0A8S1S0E8"/>
<accession>A0A8S1S0E8</accession>
<proteinExistence type="predicted"/>
<reference evidence="1" key="1">
    <citation type="submission" date="2021-01" db="EMBL/GenBank/DDBJ databases">
        <authorList>
            <consortium name="Genoscope - CEA"/>
            <person name="William W."/>
        </authorList>
    </citation>
    <scope>NUCLEOTIDE SEQUENCE</scope>
</reference>
<protein>
    <submittedName>
        <fullName evidence="1">Uncharacterized protein</fullName>
    </submittedName>
</protein>
<dbReference type="Proteomes" id="UP000683925">
    <property type="component" value="Unassembled WGS sequence"/>
</dbReference>
<evidence type="ECO:0000313" key="1">
    <source>
        <dbReference type="EMBL" id="CAD8132865.1"/>
    </source>
</evidence>
<evidence type="ECO:0000313" key="2">
    <source>
        <dbReference type="Proteomes" id="UP000683925"/>
    </source>
</evidence>
<sequence>MNRNFNFSFQEPKQKNQITKLLKDYQSTQIQSSQFLKILNMMILKQEKCKSELINLKDVTL</sequence>
<keyword evidence="2" id="KW-1185">Reference proteome</keyword>
<organism evidence="1 2">
    <name type="scientific">Paramecium octaurelia</name>
    <dbReference type="NCBI Taxonomy" id="43137"/>
    <lineage>
        <taxon>Eukaryota</taxon>
        <taxon>Sar</taxon>
        <taxon>Alveolata</taxon>
        <taxon>Ciliophora</taxon>
        <taxon>Intramacronucleata</taxon>
        <taxon>Oligohymenophorea</taxon>
        <taxon>Peniculida</taxon>
        <taxon>Parameciidae</taxon>
        <taxon>Paramecium</taxon>
    </lineage>
</organism>
<name>A0A8S1S0E8_PAROT</name>
<gene>
    <name evidence="1" type="ORF">POCTA_138.1.T0040167</name>
</gene>
<dbReference type="EMBL" id="CAJJDP010000003">
    <property type="protein sequence ID" value="CAD8132865.1"/>
    <property type="molecule type" value="Genomic_DNA"/>
</dbReference>